<feature type="transmembrane region" description="Helical" evidence="1">
    <location>
        <begin position="36"/>
        <end position="55"/>
    </location>
</feature>
<keyword evidence="3" id="KW-1185">Reference proteome</keyword>
<feature type="transmembrane region" description="Helical" evidence="1">
    <location>
        <begin position="67"/>
        <end position="89"/>
    </location>
</feature>
<name>A0ABQ3VGA1_9CHLR</name>
<evidence type="ECO:0000313" key="2">
    <source>
        <dbReference type="EMBL" id="GHO84739.1"/>
    </source>
</evidence>
<gene>
    <name evidence="2" type="ORF">KSZ_27450</name>
</gene>
<evidence type="ECO:0000313" key="3">
    <source>
        <dbReference type="Proteomes" id="UP000635565"/>
    </source>
</evidence>
<evidence type="ECO:0008006" key="4">
    <source>
        <dbReference type="Google" id="ProtNLM"/>
    </source>
</evidence>
<accession>A0ABQ3VGA1</accession>
<keyword evidence="1" id="KW-1133">Transmembrane helix</keyword>
<keyword evidence="1" id="KW-0472">Membrane</keyword>
<reference evidence="2 3" key="1">
    <citation type="journal article" date="2021" name="Int. J. Syst. Evol. Microbiol.">
        <title>Reticulibacter mediterranei gen. nov., sp. nov., within the new family Reticulibacteraceae fam. nov., and Ktedonospora formicarum gen. nov., sp. nov., Ktedonobacter robiniae sp. nov., Dictyobacter formicarum sp. nov. and Dictyobacter arantiisoli sp. nov., belonging to the class Ktedonobacteria.</title>
        <authorList>
            <person name="Yabe S."/>
            <person name="Zheng Y."/>
            <person name="Wang C.M."/>
            <person name="Sakai Y."/>
            <person name="Abe K."/>
            <person name="Yokota A."/>
            <person name="Donadio S."/>
            <person name="Cavaletti L."/>
            <person name="Monciardini P."/>
        </authorList>
    </citation>
    <scope>NUCLEOTIDE SEQUENCE [LARGE SCALE GENOMIC DNA]</scope>
    <source>
        <strain evidence="2 3">SOSP1-9</strain>
    </source>
</reference>
<keyword evidence="1" id="KW-0812">Transmembrane</keyword>
<sequence length="120" mass="13288">MMSTFPLWHIALTAGIGSIMALLLLVIGRRWFKIEALYEMIMLAIVVGFSIFVWRSVGNTAVLNLDLIPAVSPNDVLCPVVTYVLLGLYTTFQEDRDPRRCAQACAVLTLLSFAVNVITI</sequence>
<dbReference type="EMBL" id="BNJJ01000007">
    <property type="protein sequence ID" value="GHO84739.1"/>
    <property type="molecule type" value="Genomic_DNA"/>
</dbReference>
<dbReference type="RefSeq" id="WP_201362372.1">
    <property type="nucleotide sequence ID" value="NZ_BNJJ01000007.1"/>
</dbReference>
<comment type="caution">
    <text evidence="2">The sequence shown here is derived from an EMBL/GenBank/DDBJ whole genome shotgun (WGS) entry which is preliminary data.</text>
</comment>
<feature type="transmembrane region" description="Helical" evidence="1">
    <location>
        <begin position="6"/>
        <end position="27"/>
    </location>
</feature>
<proteinExistence type="predicted"/>
<organism evidence="2 3">
    <name type="scientific">Dictyobacter formicarum</name>
    <dbReference type="NCBI Taxonomy" id="2778368"/>
    <lineage>
        <taxon>Bacteria</taxon>
        <taxon>Bacillati</taxon>
        <taxon>Chloroflexota</taxon>
        <taxon>Ktedonobacteria</taxon>
        <taxon>Ktedonobacterales</taxon>
        <taxon>Dictyobacteraceae</taxon>
        <taxon>Dictyobacter</taxon>
    </lineage>
</organism>
<evidence type="ECO:0000256" key="1">
    <source>
        <dbReference type="SAM" id="Phobius"/>
    </source>
</evidence>
<dbReference type="Proteomes" id="UP000635565">
    <property type="component" value="Unassembled WGS sequence"/>
</dbReference>
<protein>
    <recommendedName>
        <fullName evidence="4">Histidine kinase N-terminal 7TM region domain-containing protein</fullName>
    </recommendedName>
</protein>